<dbReference type="PROSITE" id="PS51836">
    <property type="entry name" value="DENN_FNIP12"/>
    <property type="match status" value="1"/>
</dbReference>
<dbReference type="InterPro" id="IPR028086">
    <property type="entry name" value="FNIP_C_dom"/>
</dbReference>
<reference evidence="5 6" key="1">
    <citation type="submission" date="2024-02" db="EMBL/GenBank/DDBJ databases">
        <title>A chromosome-level genome assembly of Drosophila madeirensis, a fruit fly species endemic to Madeira island.</title>
        <authorList>
            <person name="Tomihara K."/>
            <person name="Llopart A."/>
            <person name="Yamamoto D."/>
        </authorList>
    </citation>
    <scope>NUCLEOTIDE SEQUENCE [LARGE SCALE GENOMIC DNA]</scope>
    <source>
        <strain evidence="5 6">RF1</strain>
    </source>
</reference>
<feature type="region of interest" description="Disordered" evidence="3">
    <location>
        <begin position="1141"/>
        <end position="1174"/>
    </location>
</feature>
<dbReference type="GO" id="GO:0005737">
    <property type="term" value="C:cytoplasm"/>
    <property type="evidence" value="ECO:0007669"/>
    <property type="project" value="UniProtKB-SubCell"/>
</dbReference>
<sequence>MALLNKLFFPSAPAAATPSTVAAAAAPTHAASAFASQQTAAALINSQTTTSLPAASASRTTHASPASAHASASAGSGNSSSSAKATKQTSRNYLSRFPFEGSQVRVLLYKEDDTRRLLFDSNALQKVTHKESTSASGKFVKNEKYTSLQNGKIQAKAHSSGNGSNFIDVCPEYGYKHNRPSGADITPLGEMVFGSLPMSFCGTALKVHWLPEPARILCSQVYLTPTSSSSIGGAGHSPYSTLSMNSLTTPRSSICSEHGSMDGLSMNSFSMPFSVSVGRQMSLTPPLDVPAPDQQSLSTVHSSDSSGPRYSSTYSNATDSGYSASGSGSGSGSGAGGPYSSGDQWSYQYSTRSSLGSVISDQSDAMRKLSMDSAFSVSSPHLEEFASDGCLQRRISRNLRTSFENEHSRNDFIGFLSDNYTLANGGSSSQGSGNGNGGGGGSEGGGMGPPQYRRASYCANESRSNPEMGRRQANLRRRAKLGLAVCITMSESFEEEMELFCSEHIALLESMLSRLRASTEHAYINHKNFLQIMFQAWQDTQQWFNDLFTAPRIKTPVWLSITTSGSKYSKTVAERFIKELCDLLSFADTKDSNFFISTMLTGILTYHLGWVATVSAFNSSGSRRSDSSASSAAIEQRAKLLQVAQKHPYNALWAQLGDLYGAIGMPPKLVRTIIYGAEKLWVEKLLNVLTYFIRCSEVRRTAKREDFNKQLINDLVNQSQNLQSQERHKSPPSQLRRTGGLSRVATCKQNLNAIVDDVDDGGEQLLDCCEDEDDRDLGSDDQADQDGMQTLKKNEIPTVLAFRDSHFVQQELRIGNYLMDTGIDKKTLLARQAQQYFRTGKDGRIRLTVTTPDNVELSMEDESNSGSGSGSGSVGTGGGSIDDGAIEAIEFDDAAETAPATTAGRKKSFFWNMVPMAAGVKEGLSLSDLAKLQQGIKIINRKLERRCSSYSVEGNPDGIEKRGLLDTEDFEPLTHERRASHLSLSDLITQNSMGKSDRMTWGIEPIKENVSLEEQIHFDHCHKLIEREHGICRQTASDNGNGVVFVLGDNEPLINLKKSNEDLTDEPKPAATLMLCAQHQRTHDVASMAKKHSGMKFNFEQYPQIATNYMKSKNLVLSNNYDLLMDKATKLEASEAALKSSDSSVTLHQHPELATSSSSIGPNANSNPSTTPALGSERCIVCSSGGMMGSSATYQTPSNATELEFETDEVHCYNQNQSNRTLQSVNSAASIDTLKSAPEPPQPAATTQTVFTRKQQPKRVPSGRSSISSVAAKCAAVNVSQQLLKLPVPGIKELPQDDEPAGDQLRAGFIPSLMLSVSDHYVSDMVLQGTCAPPNKWEMHLREDLALAARSASLISQPAENIAIVADMDKWDVRLISSQAQQFPYAGGQSSPVGMSQLVSSMLETVQAMHAGGIPAYECLSFLESKLQEIYLQSETLAAFLLETDPCRLSDITTPLQLSENDVPLLLSIAYIHTPKISRKCGISFR</sequence>
<comment type="subcellular location">
    <subcellularLocation>
        <location evidence="1">Cytoplasm</location>
    </subcellularLocation>
</comment>
<feature type="domain" description="UDENN FNIP1/2-type" evidence="4">
    <location>
        <begin position="99"/>
        <end position="1473"/>
    </location>
</feature>
<proteinExistence type="predicted"/>
<evidence type="ECO:0000256" key="2">
    <source>
        <dbReference type="ARBA" id="ARBA00022490"/>
    </source>
</evidence>
<dbReference type="Pfam" id="PF14636">
    <property type="entry name" value="FNIP_N"/>
    <property type="match status" value="1"/>
</dbReference>
<gene>
    <name evidence="5" type="ORF">DMAD_07239</name>
</gene>
<dbReference type="PANTHER" id="PTHR21634">
    <property type="entry name" value="RE13835P"/>
    <property type="match status" value="1"/>
</dbReference>
<keyword evidence="6" id="KW-1185">Reference proteome</keyword>
<feature type="compositionally biased region" description="Gly residues" evidence="3">
    <location>
        <begin position="327"/>
        <end position="339"/>
    </location>
</feature>
<evidence type="ECO:0000313" key="6">
    <source>
        <dbReference type="Proteomes" id="UP001500889"/>
    </source>
</evidence>
<dbReference type="Proteomes" id="UP001500889">
    <property type="component" value="Chromosome J"/>
</dbReference>
<feature type="region of interest" description="Disordered" evidence="3">
    <location>
        <begin position="53"/>
        <end position="87"/>
    </location>
</feature>
<keyword evidence="2" id="KW-0963">Cytoplasm</keyword>
<organism evidence="5 6">
    <name type="scientific">Drosophila madeirensis</name>
    <name type="common">Fruit fly</name>
    <dbReference type="NCBI Taxonomy" id="30013"/>
    <lineage>
        <taxon>Eukaryota</taxon>
        <taxon>Metazoa</taxon>
        <taxon>Ecdysozoa</taxon>
        <taxon>Arthropoda</taxon>
        <taxon>Hexapoda</taxon>
        <taxon>Insecta</taxon>
        <taxon>Pterygota</taxon>
        <taxon>Neoptera</taxon>
        <taxon>Endopterygota</taxon>
        <taxon>Diptera</taxon>
        <taxon>Brachycera</taxon>
        <taxon>Muscomorpha</taxon>
        <taxon>Ephydroidea</taxon>
        <taxon>Drosophilidae</taxon>
        <taxon>Drosophila</taxon>
        <taxon>Sophophora</taxon>
    </lineage>
</organism>
<evidence type="ECO:0000313" key="5">
    <source>
        <dbReference type="EMBL" id="BFF99301.1"/>
    </source>
</evidence>
<evidence type="ECO:0000256" key="1">
    <source>
        <dbReference type="ARBA" id="ARBA00004496"/>
    </source>
</evidence>
<feature type="compositionally biased region" description="Gly residues" evidence="3">
    <location>
        <begin position="432"/>
        <end position="448"/>
    </location>
</feature>
<dbReference type="Pfam" id="PF14637">
    <property type="entry name" value="FNIP_M"/>
    <property type="match status" value="1"/>
</dbReference>
<feature type="compositionally biased region" description="Polar residues" evidence="3">
    <location>
        <begin position="1154"/>
        <end position="1173"/>
    </location>
</feature>
<protein>
    <submittedName>
        <fullName evidence="5">Serine-rich adhesin for platelets</fullName>
    </submittedName>
</protein>
<feature type="region of interest" description="Disordered" evidence="3">
    <location>
        <begin position="719"/>
        <end position="740"/>
    </location>
</feature>
<dbReference type="InterPro" id="IPR028084">
    <property type="entry name" value="FNIP_N_dom"/>
</dbReference>
<evidence type="ECO:0000259" key="4">
    <source>
        <dbReference type="PROSITE" id="PS51836"/>
    </source>
</evidence>
<dbReference type="InterPro" id="IPR028085">
    <property type="entry name" value="FNIP_mid_dom"/>
</dbReference>
<dbReference type="PANTHER" id="PTHR21634:SF9">
    <property type="entry name" value="RE13835P"/>
    <property type="match status" value="1"/>
</dbReference>
<feature type="compositionally biased region" description="Gly residues" evidence="3">
    <location>
        <begin position="867"/>
        <end position="879"/>
    </location>
</feature>
<feature type="region of interest" description="Disordered" evidence="3">
    <location>
        <begin position="284"/>
        <end position="339"/>
    </location>
</feature>
<dbReference type="Pfam" id="PF14638">
    <property type="entry name" value="FNIP_C"/>
    <property type="match status" value="1"/>
</dbReference>
<dbReference type="EMBL" id="AP029265">
    <property type="protein sequence ID" value="BFF99301.1"/>
    <property type="molecule type" value="Genomic_DNA"/>
</dbReference>
<dbReference type="InterPro" id="IPR037545">
    <property type="entry name" value="DENN_FNIP1/2"/>
</dbReference>
<name>A0AAU9FUZ2_DROMD</name>
<evidence type="ECO:0000256" key="3">
    <source>
        <dbReference type="SAM" id="MobiDB-lite"/>
    </source>
</evidence>
<feature type="region of interest" description="Disordered" evidence="3">
    <location>
        <begin position="424"/>
        <end position="454"/>
    </location>
</feature>
<accession>A0AAU9FUZ2</accession>
<dbReference type="GO" id="GO:0042030">
    <property type="term" value="F:ATPase inhibitor activity"/>
    <property type="evidence" value="ECO:0007669"/>
    <property type="project" value="TreeGrafter"/>
</dbReference>
<dbReference type="GO" id="GO:0051087">
    <property type="term" value="F:protein-folding chaperone binding"/>
    <property type="evidence" value="ECO:0007669"/>
    <property type="project" value="TreeGrafter"/>
</dbReference>
<feature type="region of interest" description="Disordered" evidence="3">
    <location>
        <begin position="852"/>
        <end position="879"/>
    </location>
</feature>
<feature type="compositionally biased region" description="Polar residues" evidence="3">
    <location>
        <begin position="293"/>
        <end position="319"/>
    </location>
</feature>